<dbReference type="OrthoDB" id="2804161at2759"/>
<proteinExistence type="predicted"/>
<sequence>MVPLSHLRTTLTVSPSEPTVVEAASRLMRREGFHAGIALYSILLRHAPPVSRGFHGDIVVASVILDTLDNCTFDHFGQKTRFIVPVKNFLEALLPQDSCEQLNYSPSSRSSEHHTSDLEEMFQRSSMYVTHFIRALDLGVLRREILIRYVVRGAGIICSSKDGRVDLVLPFLYSGNALTATNVSAVLVR</sequence>
<dbReference type="Proteomes" id="UP000016930">
    <property type="component" value="Unassembled WGS sequence"/>
</dbReference>
<reference evidence="1 2" key="1">
    <citation type="journal article" date="2012" name="Proc. Natl. Acad. Sci. U.S.A.">
        <title>Comparative genomics of Ceriporiopsis subvermispora and Phanerochaete chrysosporium provide insight into selective ligninolysis.</title>
        <authorList>
            <person name="Fernandez-Fueyo E."/>
            <person name="Ruiz-Duenas F.J."/>
            <person name="Ferreira P."/>
            <person name="Floudas D."/>
            <person name="Hibbett D.S."/>
            <person name="Canessa P."/>
            <person name="Larrondo L.F."/>
            <person name="James T.Y."/>
            <person name="Seelenfreund D."/>
            <person name="Lobos S."/>
            <person name="Polanco R."/>
            <person name="Tello M."/>
            <person name="Honda Y."/>
            <person name="Watanabe T."/>
            <person name="Watanabe T."/>
            <person name="Ryu J.S."/>
            <person name="Kubicek C.P."/>
            <person name="Schmoll M."/>
            <person name="Gaskell J."/>
            <person name="Hammel K.E."/>
            <person name="St John F.J."/>
            <person name="Vanden Wymelenberg A."/>
            <person name="Sabat G."/>
            <person name="Splinter BonDurant S."/>
            <person name="Syed K."/>
            <person name="Yadav J.S."/>
            <person name="Doddapaneni H."/>
            <person name="Subramanian V."/>
            <person name="Lavin J.L."/>
            <person name="Oguiza J.A."/>
            <person name="Perez G."/>
            <person name="Pisabarro A.G."/>
            <person name="Ramirez L."/>
            <person name="Santoyo F."/>
            <person name="Master E."/>
            <person name="Coutinho P.M."/>
            <person name="Henrissat B."/>
            <person name="Lombard V."/>
            <person name="Magnuson J.K."/>
            <person name="Kuees U."/>
            <person name="Hori C."/>
            <person name="Igarashi K."/>
            <person name="Samejima M."/>
            <person name="Held B.W."/>
            <person name="Barry K.W."/>
            <person name="LaButti K.M."/>
            <person name="Lapidus A."/>
            <person name="Lindquist E.A."/>
            <person name="Lucas S.M."/>
            <person name="Riley R."/>
            <person name="Salamov A.A."/>
            <person name="Hoffmeister D."/>
            <person name="Schwenk D."/>
            <person name="Hadar Y."/>
            <person name="Yarden O."/>
            <person name="de Vries R.P."/>
            <person name="Wiebenga A."/>
            <person name="Stenlid J."/>
            <person name="Eastwood D."/>
            <person name="Grigoriev I.V."/>
            <person name="Berka R.M."/>
            <person name="Blanchette R.A."/>
            <person name="Kersten P."/>
            <person name="Martinez A.T."/>
            <person name="Vicuna R."/>
            <person name="Cullen D."/>
        </authorList>
    </citation>
    <scope>NUCLEOTIDE SEQUENCE [LARGE SCALE GENOMIC DNA]</scope>
    <source>
        <strain evidence="1 2">B</strain>
    </source>
</reference>
<evidence type="ECO:0000313" key="2">
    <source>
        <dbReference type="Proteomes" id="UP000016930"/>
    </source>
</evidence>
<accession>M2P547</accession>
<evidence type="ECO:0000313" key="1">
    <source>
        <dbReference type="EMBL" id="EMD30334.1"/>
    </source>
</evidence>
<protein>
    <submittedName>
        <fullName evidence="1">Uncharacterized protein</fullName>
    </submittedName>
</protein>
<dbReference type="PANTHER" id="PTHR33266">
    <property type="entry name" value="CHROMOSOME 15, WHOLE GENOME SHOTGUN SEQUENCE"/>
    <property type="match status" value="1"/>
</dbReference>
<gene>
    <name evidence="1" type="ORF">CERSUDRAFT_101526</name>
</gene>
<keyword evidence="2" id="KW-1185">Reference proteome</keyword>
<organism evidence="1 2">
    <name type="scientific">Ceriporiopsis subvermispora (strain B)</name>
    <name type="common">White-rot fungus</name>
    <name type="synonym">Gelatoporia subvermispora</name>
    <dbReference type="NCBI Taxonomy" id="914234"/>
    <lineage>
        <taxon>Eukaryota</taxon>
        <taxon>Fungi</taxon>
        <taxon>Dikarya</taxon>
        <taxon>Basidiomycota</taxon>
        <taxon>Agaricomycotina</taxon>
        <taxon>Agaricomycetes</taxon>
        <taxon>Polyporales</taxon>
        <taxon>Gelatoporiaceae</taxon>
        <taxon>Gelatoporia</taxon>
    </lineage>
</organism>
<feature type="non-terminal residue" evidence="1">
    <location>
        <position position="189"/>
    </location>
</feature>
<dbReference type="STRING" id="914234.M2P547"/>
<dbReference type="PANTHER" id="PTHR33266:SF1">
    <property type="entry name" value="F-BOX DOMAIN-CONTAINING PROTEIN"/>
    <property type="match status" value="1"/>
</dbReference>
<dbReference type="HOGENOM" id="CLU_1437659_0_0_1"/>
<dbReference type="AlphaFoldDB" id="M2P547"/>
<name>M2P547_CERS8</name>
<dbReference type="EMBL" id="KB446299">
    <property type="protein sequence ID" value="EMD30334.1"/>
    <property type="molecule type" value="Genomic_DNA"/>
</dbReference>